<accession>A0AAV1YKP6</accession>
<evidence type="ECO:0000256" key="3">
    <source>
        <dbReference type="PROSITE-ProRule" id="PRU00708"/>
    </source>
</evidence>
<dbReference type="AlphaFoldDB" id="A0AAV1YKP6"/>
<dbReference type="Pfam" id="PF13041">
    <property type="entry name" value="PPR_2"/>
    <property type="match status" value="2"/>
</dbReference>
<keyword evidence="2" id="KW-0677">Repeat</keyword>
<dbReference type="InterPro" id="IPR002885">
    <property type="entry name" value="PPR_rpt"/>
</dbReference>
<evidence type="ECO:0000256" key="1">
    <source>
        <dbReference type="ARBA" id="ARBA00007626"/>
    </source>
</evidence>
<feature type="repeat" description="PPR" evidence="3">
    <location>
        <begin position="320"/>
        <end position="354"/>
    </location>
</feature>
<comment type="caution">
    <text evidence="4">The sequence shown here is derived from an EMBL/GenBank/DDBJ whole genome shotgun (WGS) entry which is preliminary data.</text>
</comment>
<evidence type="ECO:0000313" key="5">
    <source>
        <dbReference type="Proteomes" id="UP001497480"/>
    </source>
</evidence>
<dbReference type="Pfam" id="PF01535">
    <property type="entry name" value="PPR"/>
    <property type="match status" value="1"/>
</dbReference>
<keyword evidence="5" id="KW-1185">Reference proteome</keyword>
<dbReference type="InterPro" id="IPR050667">
    <property type="entry name" value="PPR-containing_protein"/>
</dbReference>
<feature type="repeat" description="PPR" evidence="3">
    <location>
        <begin position="285"/>
        <end position="319"/>
    </location>
</feature>
<sequence>MSILSRLRHSFLSRHRHRHRHFSTSILSPDSTTPLSTKQKTRTAISLLKTEKNPERILDICRAASLTPDSHLDRVAFSLAVSKLTAANHFDGIRRFIDELKTRPDLRNERFISHAIVLFGQASMLDHAIRTFKETEDLNVNRSVKSLNSLLFAAIVAKNYKEVSRIYLEFPKIYSIEPDIDTYNLVIKSFCESGSCGAVYSVLDEMDRKLVRPNATTFSTFIGGCYKEEKFEEVGKVLKLMEEKYGMYPGLSTYNVRIQGLCKLKRSKEAKALLEGMISRGRKPNSVSYSHLIHGFLKEGDFEEAKNLFSRMKKRGYLPDSDCYFTLAHYLCEGGDLESAYEVCKESMAKGWIPNFTTMRKVVNWLVSVEKFDDAKDLIKQIKGKFAANSDRWDEIEAAMPQ</sequence>
<reference evidence="4 5" key="1">
    <citation type="submission" date="2024-03" db="EMBL/GenBank/DDBJ databases">
        <authorList>
            <person name="Martinez-Hernandez J."/>
        </authorList>
    </citation>
    <scope>NUCLEOTIDE SEQUENCE [LARGE SCALE GENOMIC DNA]</scope>
</reference>
<gene>
    <name evidence="4" type="ORF">LLUT_LOCUS35671</name>
</gene>
<name>A0AAV1YKP6_LUPLU</name>
<feature type="repeat" description="PPR" evidence="3">
    <location>
        <begin position="179"/>
        <end position="213"/>
    </location>
</feature>
<dbReference type="PROSITE" id="PS51375">
    <property type="entry name" value="PPR"/>
    <property type="match status" value="4"/>
</dbReference>
<evidence type="ECO:0000313" key="4">
    <source>
        <dbReference type="EMBL" id="CAL0334611.1"/>
    </source>
</evidence>
<protein>
    <recommendedName>
        <fullName evidence="6">Pentatricopeptide repeat-containing protein</fullName>
    </recommendedName>
</protein>
<dbReference type="InterPro" id="IPR011990">
    <property type="entry name" value="TPR-like_helical_dom_sf"/>
</dbReference>
<dbReference type="NCBIfam" id="TIGR00756">
    <property type="entry name" value="PPR"/>
    <property type="match status" value="3"/>
</dbReference>
<dbReference type="PANTHER" id="PTHR47939">
    <property type="entry name" value="MEMBRANE-ASSOCIATED SALT-INDUCIBLE PROTEIN-LIKE"/>
    <property type="match status" value="1"/>
</dbReference>
<organism evidence="4 5">
    <name type="scientific">Lupinus luteus</name>
    <name type="common">European yellow lupine</name>
    <dbReference type="NCBI Taxonomy" id="3873"/>
    <lineage>
        <taxon>Eukaryota</taxon>
        <taxon>Viridiplantae</taxon>
        <taxon>Streptophyta</taxon>
        <taxon>Embryophyta</taxon>
        <taxon>Tracheophyta</taxon>
        <taxon>Spermatophyta</taxon>
        <taxon>Magnoliopsida</taxon>
        <taxon>eudicotyledons</taxon>
        <taxon>Gunneridae</taxon>
        <taxon>Pentapetalae</taxon>
        <taxon>rosids</taxon>
        <taxon>fabids</taxon>
        <taxon>Fabales</taxon>
        <taxon>Fabaceae</taxon>
        <taxon>Papilionoideae</taxon>
        <taxon>50 kb inversion clade</taxon>
        <taxon>genistoids sensu lato</taxon>
        <taxon>core genistoids</taxon>
        <taxon>Genisteae</taxon>
        <taxon>Lupinus</taxon>
    </lineage>
</organism>
<dbReference type="Proteomes" id="UP001497480">
    <property type="component" value="Unassembled WGS sequence"/>
</dbReference>
<evidence type="ECO:0008006" key="6">
    <source>
        <dbReference type="Google" id="ProtNLM"/>
    </source>
</evidence>
<feature type="repeat" description="PPR" evidence="3">
    <location>
        <begin position="250"/>
        <end position="284"/>
    </location>
</feature>
<dbReference type="PANTHER" id="PTHR47939:SF9">
    <property type="entry name" value="(WILD MALAYSIAN BANANA) HYPOTHETICAL PROTEIN"/>
    <property type="match status" value="1"/>
</dbReference>
<evidence type="ECO:0000256" key="2">
    <source>
        <dbReference type="ARBA" id="ARBA00022737"/>
    </source>
</evidence>
<dbReference type="EMBL" id="CAXHTB010000026">
    <property type="protein sequence ID" value="CAL0334611.1"/>
    <property type="molecule type" value="Genomic_DNA"/>
</dbReference>
<dbReference type="Gene3D" id="1.25.40.10">
    <property type="entry name" value="Tetratricopeptide repeat domain"/>
    <property type="match status" value="2"/>
</dbReference>
<dbReference type="FunFam" id="1.25.40.10:FF:002935">
    <property type="entry name" value="Pentatricopeptide repeat-containing protein At1g61870, mitochondrial"/>
    <property type="match status" value="1"/>
</dbReference>
<comment type="similarity">
    <text evidence="1">Belongs to the PPR family. P subfamily.</text>
</comment>
<proteinExistence type="inferred from homology"/>